<dbReference type="InterPro" id="IPR011989">
    <property type="entry name" value="ARM-like"/>
</dbReference>
<keyword evidence="1" id="KW-0647">Proteasome</keyword>
<name>A0A1Y2G564_9FUNG</name>
<dbReference type="InterPro" id="IPR019538">
    <property type="entry name" value="PSMD5"/>
</dbReference>
<evidence type="ECO:0000313" key="2">
    <source>
        <dbReference type="Proteomes" id="UP000193648"/>
    </source>
</evidence>
<reference evidence="1 2" key="1">
    <citation type="submission" date="2016-07" db="EMBL/GenBank/DDBJ databases">
        <title>Pervasive Adenine N6-methylation of Active Genes in Fungi.</title>
        <authorList>
            <consortium name="DOE Joint Genome Institute"/>
            <person name="Mondo S.J."/>
            <person name="Dannebaum R.O."/>
            <person name="Kuo R.C."/>
            <person name="Labutti K."/>
            <person name="Haridas S."/>
            <person name="Kuo A."/>
            <person name="Salamov A."/>
            <person name="Ahrendt S.R."/>
            <person name="Lipzen A."/>
            <person name="Sullivan W."/>
            <person name="Andreopoulos W.B."/>
            <person name="Clum A."/>
            <person name="Lindquist E."/>
            <person name="Daum C."/>
            <person name="Ramamoorthy G.K."/>
            <person name="Gryganskyi A."/>
            <person name="Culley D."/>
            <person name="Magnuson J.K."/>
            <person name="James T.Y."/>
            <person name="O'Malley M.A."/>
            <person name="Stajich J.E."/>
            <person name="Spatafora J.W."/>
            <person name="Visel A."/>
            <person name="Grigoriev I.V."/>
        </authorList>
    </citation>
    <scope>NUCLEOTIDE SEQUENCE [LARGE SCALE GENOMIC DNA]</scope>
    <source>
        <strain evidence="1 2">NRRL 3116</strain>
    </source>
</reference>
<dbReference type="AlphaFoldDB" id="A0A1Y2G564"/>
<accession>A0A1Y2G564</accession>
<dbReference type="PANTHER" id="PTHR13554">
    <property type="entry name" value="26S PROTEASOME NON-ATPASE REGULATORY SUBUNIT 5-RELATED"/>
    <property type="match status" value="1"/>
</dbReference>
<sequence length="537" mass="58779">MPTVEAPNTNGGNQSQFQDILTTFTSLTDPLAIHSALLVLDHALQGANASEATQQILSSIPLSHFLQLLETDHGNDTELTIDRTCNVIESLLRDQSFSTISQDSLLHDALLQALNAAFPRVHALGLSQVDKIANENISVLKSMLESDVFKATVEGIASESIAIAERSKQTLLKICKGQDRLKAVVNYDPSFYLIRNLATSRGSVVQLRMIEALASLAGESQESLNLLESMGLLDSLKNGLGAVDILTRFNIIEILSEFGATKAGSQYLDQSGILKRLGEVVQFEVQDDELGTTAIIKLYGKLGSSTDIDFIALDMKYQILSQLQWILVGSDDYTPSESLQVEAMATFGLSGGNIRNLEWVCDSSCASTFIGLLSTLRRDSKVGWYHSLAQILACSSNPSSEIQRIISNFYSKLEEPGQSPFITRLLVSAKSQTTELSMSALTVMISLARYPFGVQNMGSQREVISFLLDRNAELSHPQKVAKFEVIEAVLKTYDDAKRTSNTSLLMNDQVSHLDLIRRQGPFYQRATATVAIQDIAA</sequence>
<dbReference type="Proteomes" id="UP000193648">
    <property type="component" value="Unassembled WGS sequence"/>
</dbReference>
<dbReference type="GeneID" id="33567992"/>
<evidence type="ECO:0000313" key="1">
    <source>
        <dbReference type="EMBL" id="ORY94299.1"/>
    </source>
</evidence>
<dbReference type="GO" id="GO:0000502">
    <property type="term" value="C:proteasome complex"/>
    <property type="evidence" value="ECO:0007669"/>
    <property type="project" value="UniProtKB-KW"/>
</dbReference>
<dbReference type="STRING" id="64571.A0A1Y2G564"/>
<dbReference type="Pfam" id="PF10508">
    <property type="entry name" value="Proteasom_PSMB"/>
    <property type="match status" value="1"/>
</dbReference>
<dbReference type="GO" id="GO:0005829">
    <property type="term" value="C:cytosol"/>
    <property type="evidence" value="ECO:0007669"/>
    <property type="project" value="TreeGrafter"/>
</dbReference>
<dbReference type="GO" id="GO:0043248">
    <property type="term" value="P:proteasome assembly"/>
    <property type="evidence" value="ECO:0007669"/>
    <property type="project" value="InterPro"/>
</dbReference>
<gene>
    <name evidence="1" type="ORF">BCR41DRAFT_365367</name>
</gene>
<dbReference type="SUPFAM" id="SSF48371">
    <property type="entry name" value="ARM repeat"/>
    <property type="match status" value="1"/>
</dbReference>
<dbReference type="PANTHER" id="PTHR13554:SF10">
    <property type="entry name" value="26S PROTEASOME NON-ATPASE REGULATORY SUBUNIT 5"/>
    <property type="match status" value="1"/>
</dbReference>
<dbReference type="InParanoid" id="A0A1Y2G564"/>
<dbReference type="EMBL" id="MCFF01000089">
    <property type="protein sequence ID" value="ORY94299.1"/>
    <property type="molecule type" value="Genomic_DNA"/>
</dbReference>
<keyword evidence="2" id="KW-1185">Reference proteome</keyword>
<dbReference type="RefSeq" id="XP_021875242.1">
    <property type="nucleotide sequence ID" value="XM_022026149.1"/>
</dbReference>
<dbReference type="InterPro" id="IPR016024">
    <property type="entry name" value="ARM-type_fold"/>
</dbReference>
<protein>
    <submittedName>
        <fullName evidence="1">26S proteasome non-ATPase regulatory subunit 5</fullName>
    </submittedName>
</protein>
<comment type="caution">
    <text evidence="1">The sequence shown here is derived from an EMBL/GenBank/DDBJ whole genome shotgun (WGS) entry which is preliminary data.</text>
</comment>
<dbReference type="OrthoDB" id="10250600at2759"/>
<organism evidence="1 2">
    <name type="scientific">Lobosporangium transversale</name>
    <dbReference type="NCBI Taxonomy" id="64571"/>
    <lineage>
        <taxon>Eukaryota</taxon>
        <taxon>Fungi</taxon>
        <taxon>Fungi incertae sedis</taxon>
        <taxon>Mucoromycota</taxon>
        <taxon>Mortierellomycotina</taxon>
        <taxon>Mortierellomycetes</taxon>
        <taxon>Mortierellales</taxon>
        <taxon>Mortierellaceae</taxon>
        <taxon>Lobosporangium</taxon>
    </lineage>
</organism>
<dbReference type="Gene3D" id="1.25.10.10">
    <property type="entry name" value="Leucine-rich Repeat Variant"/>
    <property type="match status" value="1"/>
</dbReference>
<proteinExistence type="predicted"/>